<sequence>MQTNGFDVESVNVFLEEVRYGELDIVKSFIEQDHDILTVKNEYGNSALHYSCGNNNLEMTSFLLSFDEIKRIINDKNESGSTALHWAVRGDIQIVQMMLDAGADKTILNAQNKTAIELASEEHKDDIVALLIGPVADDLVDDENGENVGDDIIVESISSDDNTQNKQETKEEKTD</sequence>
<name>A0A5K1U3W5_ENTHI</name>
<dbReference type="AlphaFoldDB" id="A0A5K1U3W5"/>
<dbReference type="OMA" id="HASAMEE"/>
<dbReference type="InterPro" id="IPR002110">
    <property type="entry name" value="Ankyrin_rpt"/>
</dbReference>
<dbReference type="VEuPathDB" id="AmoebaDB:EHI7A_049710"/>
<gene>
    <name evidence="5" type="ORF">CL6EHI_007920</name>
</gene>
<comment type="caution">
    <text evidence="5">The sequence shown here is derived from an EMBL/GenBank/DDBJ whole genome shotgun (WGS) entry which is preliminary data.</text>
</comment>
<keyword evidence="2" id="KW-0040">ANK repeat</keyword>
<dbReference type="PROSITE" id="PS50175">
    <property type="entry name" value="ASP_PROT_RETROV"/>
    <property type="match status" value="1"/>
</dbReference>
<dbReference type="SUPFAM" id="SSF48403">
    <property type="entry name" value="Ankyrin repeat"/>
    <property type="match status" value="1"/>
</dbReference>
<evidence type="ECO:0000313" key="6">
    <source>
        <dbReference type="Proteomes" id="UP000078387"/>
    </source>
</evidence>
<dbReference type="VEuPathDB" id="AmoebaDB:EHI_007920"/>
<dbReference type="Proteomes" id="UP000078387">
    <property type="component" value="Unassembled WGS sequence"/>
</dbReference>
<dbReference type="Pfam" id="PF12796">
    <property type="entry name" value="Ank_2"/>
    <property type="match status" value="1"/>
</dbReference>
<evidence type="ECO:0000256" key="1">
    <source>
        <dbReference type="ARBA" id="ARBA00022737"/>
    </source>
</evidence>
<evidence type="ECO:0000256" key="3">
    <source>
        <dbReference type="SAM" id="MobiDB-lite"/>
    </source>
</evidence>
<accession>A0A5K1U3W5</accession>
<protein>
    <submittedName>
        <fullName evidence="5">Ankyrin repeat protein putative</fullName>
    </submittedName>
</protein>
<dbReference type="GO" id="GO:0004190">
    <property type="term" value="F:aspartic-type endopeptidase activity"/>
    <property type="evidence" value="ECO:0007669"/>
    <property type="project" value="InterPro"/>
</dbReference>
<evidence type="ECO:0000313" key="5">
    <source>
        <dbReference type="EMBL" id="GAT93821.1"/>
    </source>
</evidence>
<dbReference type="VEuPathDB" id="AmoebaDB:EHI8A_105240"/>
<keyword evidence="1" id="KW-0677">Repeat</keyword>
<evidence type="ECO:0000259" key="4">
    <source>
        <dbReference type="PROSITE" id="PS50175"/>
    </source>
</evidence>
<dbReference type="Gene3D" id="1.25.40.20">
    <property type="entry name" value="Ankyrin repeat-containing domain"/>
    <property type="match status" value="1"/>
</dbReference>
<dbReference type="PANTHER" id="PTHR24173:SF74">
    <property type="entry name" value="ANKYRIN REPEAT DOMAIN-CONTAINING PROTEIN 16"/>
    <property type="match status" value="1"/>
</dbReference>
<feature type="domain" description="Peptidase A2" evidence="4">
    <location>
        <begin position="95"/>
        <end position="109"/>
    </location>
</feature>
<evidence type="ECO:0000256" key="2">
    <source>
        <dbReference type="ARBA" id="ARBA00023043"/>
    </source>
</evidence>
<reference evidence="5 6" key="1">
    <citation type="submission" date="2016-05" db="EMBL/GenBank/DDBJ databases">
        <title>First whole genome sequencing of Entamoeba histolytica HM1:IMSS-clone-6.</title>
        <authorList>
            <person name="Mukherjee Avik.K."/>
            <person name="Izumyama S."/>
            <person name="Nakada-Tsukui K."/>
            <person name="Nozaki T."/>
        </authorList>
    </citation>
    <scope>NUCLEOTIDE SEQUENCE [LARGE SCALE GENOMIC DNA]</scope>
    <source>
        <strain evidence="5 6">HM1:IMSS clone 6</strain>
    </source>
</reference>
<organism evidence="5 6">
    <name type="scientific">Entamoeba histolytica</name>
    <dbReference type="NCBI Taxonomy" id="5759"/>
    <lineage>
        <taxon>Eukaryota</taxon>
        <taxon>Amoebozoa</taxon>
        <taxon>Evosea</taxon>
        <taxon>Archamoebae</taxon>
        <taxon>Mastigamoebida</taxon>
        <taxon>Entamoebidae</taxon>
        <taxon>Entamoeba</taxon>
    </lineage>
</organism>
<dbReference type="PANTHER" id="PTHR24173">
    <property type="entry name" value="ANKYRIN REPEAT CONTAINING"/>
    <property type="match status" value="1"/>
</dbReference>
<feature type="region of interest" description="Disordered" evidence="3">
    <location>
        <begin position="141"/>
        <end position="175"/>
    </location>
</feature>
<feature type="compositionally biased region" description="Acidic residues" evidence="3">
    <location>
        <begin position="141"/>
        <end position="153"/>
    </location>
</feature>
<dbReference type="InterPro" id="IPR036770">
    <property type="entry name" value="Ankyrin_rpt-contain_sf"/>
</dbReference>
<dbReference type="EMBL" id="BDEQ01000001">
    <property type="protein sequence ID" value="GAT93821.1"/>
    <property type="molecule type" value="Genomic_DNA"/>
</dbReference>
<dbReference type="InterPro" id="IPR001995">
    <property type="entry name" value="Peptidase_A2_cat"/>
</dbReference>
<dbReference type="VEuPathDB" id="AmoebaDB:EHI5A_079310"/>
<dbReference type="VEuPathDB" id="AmoebaDB:KM1_095390"/>
<dbReference type="SMART" id="SM00248">
    <property type="entry name" value="ANK"/>
    <property type="match status" value="3"/>
</dbReference>
<proteinExistence type="predicted"/>
<dbReference type="GO" id="GO:0006508">
    <property type="term" value="P:proteolysis"/>
    <property type="evidence" value="ECO:0007669"/>
    <property type="project" value="InterPro"/>
</dbReference>